<proteinExistence type="predicted"/>
<name>A0A7J7MAL2_9MAGN</name>
<gene>
    <name evidence="1" type="ORF">GIB67_010505</name>
</gene>
<dbReference type="Proteomes" id="UP000541444">
    <property type="component" value="Unassembled WGS sequence"/>
</dbReference>
<comment type="caution">
    <text evidence="1">The sequence shown here is derived from an EMBL/GenBank/DDBJ whole genome shotgun (WGS) entry which is preliminary data.</text>
</comment>
<keyword evidence="2" id="KW-1185">Reference proteome</keyword>
<evidence type="ECO:0000313" key="1">
    <source>
        <dbReference type="EMBL" id="KAF6151931.1"/>
    </source>
</evidence>
<dbReference type="EMBL" id="JACGCM010001659">
    <property type="protein sequence ID" value="KAF6151931.1"/>
    <property type="molecule type" value="Genomic_DNA"/>
</dbReference>
<protein>
    <submittedName>
        <fullName evidence="1">Uncharacterized protein</fullName>
    </submittedName>
</protein>
<organism evidence="1 2">
    <name type="scientific">Kingdonia uniflora</name>
    <dbReference type="NCBI Taxonomy" id="39325"/>
    <lineage>
        <taxon>Eukaryota</taxon>
        <taxon>Viridiplantae</taxon>
        <taxon>Streptophyta</taxon>
        <taxon>Embryophyta</taxon>
        <taxon>Tracheophyta</taxon>
        <taxon>Spermatophyta</taxon>
        <taxon>Magnoliopsida</taxon>
        <taxon>Ranunculales</taxon>
        <taxon>Circaeasteraceae</taxon>
        <taxon>Kingdonia</taxon>
    </lineage>
</organism>
<accession>A0A7J7MAL2</accession>
<reference evidence="1 2" key="1">
    <citation type="journal article" date="2020" name="IScience">
        <title>Genome Sequencing of the Endangered Kingdonia uniflora (Circaeasteraceae, Ranunculales) Reveals Potential Mechanisms of Evolutionary Specialization.</title>
        <authorList>
            <person name="Sun Y."/>
            <person name="Deng T."/>
            <person name="Zhang A."/>
            <person name="Moore M.J."/>
            <person name="Landis J.B."/>
            <person name="Lin N."/>
            <person name="Zhang H."/>
            <person name="Zhang X."/>
            <person name="Huang J."/>
            <person name="Zhang X."/>
            <person name="Sun H."/>
            <person name="Wang H."/>
        </authorList>
    </citation>
    <scope>NUCLEOTIDE SEQUENCE [LARGE SCALE GENOMIC DNA]</scope>
    <source>
        <strain evidence="1">TB1705</strain>
        <tissue evidence="1">Leaf</tissue>
    </source>
</reference>
<sequence length="305" mass="34968">MFGIHQRKQARVNEDGDTLVDQYEVGGKKYHASLNEHATLSPNGHDTMPIRAESCGLDKKIKALNDELHNLMEDKDKKFEANIKLREALKEKTGGYNLLRESIDQMKEDMQLKHVLDKQCALAYADLPGQLDANPMTGINLAKNYDDLLSAHEELKKKLIGKEDFILNWTSKYKKDATRVIEETNDHRKKLVNAEEMKKSLEVNNNEWVVVFINHTEAYTFSPLFLARKRNTTSNEERFPNLLMDTISTLFYGPANLEIPPAFVKEQLTRYFDVRVKTFKALVGEHNVKGYRVNDLIAVGLSTIK</sequence>
<dbReference type="AlphaFoldDB" id="A0A7J7MAL2"/>
<evidence type="ECO:0000313" key="2">
    <source>
        <dbReference type="Proteomes" id="UP000541444"/>
    </source>
</evidence>